<evidence type="ECO:0000313" key="3">
    <source>
        <dbReference type="Proteomes" id="UP000013209"/>
    </source>
</evidence>
<dbReference type="Proteomes" id="UP000013209">
    <property type="component" value="Unassembled WGS sequence"/>
</dbReference>
<dbReference type="STRING" id="1144672.F966_02896"/>
<dbReference type="RefSeq" id="WP_004806357.1">
    <property type="nucleotide sequence ID" value="NZ_KB849440.1"/>
</dbReference>
<organism evidence="2 3">
    <name type="scientific">Acinetobacter higginsii</name>
    <dbReference type="NCBI Taxonomy" id="70347"/>
    <lineage>
        <taxon>Bacteria</taxon>
        <taxon>Pseudomonadati</taxon>
        <taxon>Pseudomonadota</taxon>
        <taxon>Gammaproteobacteria</taxon>
        <taxon>Moraxellales</taxon>
        <taxon>Moraxellaceae</taxon>
        <taxon>Acinetobacter</taxon>
    </lineage>
</organism>
<dbReference type="PATRIC" id="fig|1144672.3.peg.2778"/>
<evidence type="ECO:0000313" key="2">
    <source>
        <dbReference type="EMBL" id="ENV08781.1"/>
    </source>
</evidence>
<feature type="transmembrane region" description="Helical" evidence="1">
    <location>
        <begin position="80"/>
        <end position="97"/>
    </location>
</feature>
<feature type="transmembrane region" description="Helical" evidence="1">
    <location>
        <begin position="103"/>
        <end position="121"/>
    </location>
</feature>
<proteinExistence type="predicted"/>
<protein>
    <submittedName>
        <fullName evidence="2">Uncharacterized protein</fullName>
    </submittedName>
</protein>
<dbReference type="EMBL" id="APPH01000014">
    <property type="protein sequence ID" value="ENV08781.1"/>
    <property type="molecule type" value="Genomic_DNA"/>
</dbReference>
<reference evidence="2 3" key="1">
    <citation type="submission" date="2013-02" db="EMBL/GenBank/DDBJ databases">
        <title>The Genome Sequence of Acinetobacter sp. CIP 56.2.</title>
        <authorList>
            <consortium name="The Broad Institute Genome Sequencing Platform"/>
            <consortium name="The Broad Institute Genome Sequencing Center for Infectious Disease"/>
            <person name="Cerqueira G."/>
            <person name="Feldgarden M."/>
            <person name="Courvalin P."/>
            <person name="Perichon B."/>
            <person name="Grillot-Courvalin C."/>
            <person name="Clermont D."/>
            <person name="Rocha E."/>
            <person name="Yoon E.-J."/>
            <person name="Nemec A."/>
            <person name="Walker B."/>
            <person name="Young S.K."/>
            <person name="Zeng Q."/>
            <person name="Gargeya S."/>
            <person name="Fitzgerald M."/>
            <person name="Haas B."/>
            <person name="Abouelleil A."/>
            <person name="Alvarado L."/>
            <person name="Arachchi H.M."/>
            <person name="Berlin A.M."/>
            <person name="Chapman S.B."/>
            <person name="Dewar J."/>
            <person name="Goldberg J."/>
            <person name="Griggs A."/>
            <person name="Gujja S."/>
            <person name="Hansen M."/>
            <person name="Howarth C."/>
            <person name="Imamovic A."/>
            <person name="Larimer J."/>
            <person name="McCowan C."/>
            <person name="Murphy C."/>
            <person name="Neiman D."/>
            <person name="Pearson M."/>
            <person name="Priest M."/>
            <person name="Roberts A."/>
            <person name="Saif S."/>
            <person name="Shea T."/>
            <person name="Sisk P."/>
            <person name="Sykes S."/>
            <person name="Wortman J."/>
            <person name="Nusbaum C."/>
            <person name="Birren B."/>
        </authorList>
    </citation>
    <scope>NUCLEOTIDE SEQUENCE [LARGE SCALE GENOMIC DNA]</scope>
    <source>
        <strain evidence="2 3">CIP 56.2</strain>
    </source>
</reference>
<accession>N8WA09</accession>
<sequence>MSIKISEFDYQYFVKNHFVLNLALGVLAFLSFITIFDLSTYFIKILFISSCLLYFFFCIFLYRRAKAKPDALLYAQHRLLAGYLTSFSFLLVTLSVSLNVGEIYFWSYIVLYILFNILIRFEMSAMLVRKQYLNEFTKGLNKKEEVDLYGFIFLLTRYECKINGWLIFFGFILIQMVWIAVLKEILKISAPYEFYIMPGIFFFISSFTLYNIGLKMYLPYSVLKEEVQ</sequence>
<feature type="transmembrane region" description="Helical" evidence="1">
    <location>
        <begin position="12"/>
        <end position="35"/>
    </location>
</feature>
<keyword evidence="1" id="KW-1133">Transmembrane helix</keyword>
<feature type="transmembrane region" description="Helical" evidence="1">
    <location>
        <begin position="194"/>
        <end position="214"/>
    </location>
</feature>
<keyword evidence="1" id="KW-0472">Membrane</keyword>
<name>N8WA09_9GAMM</name>
<comment type="caution">
    <text evidence="2">The sequence shown here is derived from an EMBL/GenBank/DDBJ whole genome shotgun (WGS) entry which is preliminary data.</text>
</comment>
<feature type="transmembrane region" description="Helical" evidence="1">
    <location>
        <begin position="41"/>
        <end position="60"/>
    </location>
</feature>
<keyword evidence="1" id="KW-0812">Transmembrane</keyword>
<feature type="transmembrane region" description="Helical" evidence="1">
    <location>
        <begin position="162"/>
        <end position="182"/>
    </location>
</feature>
<gene>
    <name evidence="2" type="ORF">F966_02896</name>
</gene>
<dbReference type="AlphaFoldDB" id="N8WA09"/>
<dbReference type="HOGENOM" id="CLU_1197721_0_0_6"/>
<evidence type="ECO:0000256" key="1">
    <source>
        <dbReference type="SAM" id="Phobius"/>
    </source>
</evidence>
<dbReference type="eggNOG" id="ENOG5031SN8">
    <property type="taxonomic scope" value="Bacteria"/>
</dbReference>